<organism evidence="1 2">
    <name type="scientific">Penicillium antarcticum</name>
    <dbReference type="NCBI Taxonomy" id="416450"/>
    <lineage>
        <taxon>Eukaryota</taxon>
        <taxon>Fungi</taxon>
        <taxon>Dikarya</taxon>
        <taxon>Ascomycota</taxon>
        <taxon>Pezizomycotina</taxon>
        <taxon>Eurotiomycetes</taxon>
        <taxon>Eurotiomycetidae</taxon>
        <taxon>Eurotiales</taxon>
        <taxon>Aspergillaceae</taxon>
        <taxon>Penicillium</taxon>
    </lineage>
</organism>
<proteinExistence type="predicted"/>
<name>A0A1V6PK00_9EURO</name>
<evidence type="ECO:0000313" key="2">
    <source>
        <dbReference type="Proteomes" id="UP000191672"/>
    </source>
</evidence>
<dbReference type="EMBL" id="MDYN01000111">
    <property type="protein sequence ID" value="OQD77358.1"/>
    <property type="molecule type" value="Genomic_DNA"/>
</dbReference>
<accession>A0A1V6PK00</accession>
<sequence length="607" mass="68579">MNRAPLERSSNIVSNSNRLVRRFFYVRIAHFGGDTIVTAVICCSSGTSVKLGTALHGTTQPVDQRAVPVMEVLRYMHAYKPFSVPKRVDEVSCGILLKYHVGYLAKRDFDADRRLAASYHPARSQPSLIQIEGYLSRHQQRLTRLSLVTDGTCPETLHRLEGVSKLCCLTAFEWEGLQHPSEVDLLRQCIRQNWSRLDHLCIGFVPSAFARALRWESLGLQQSETAVRGPTAIVDTGIENLIALPALSTLSLSKSTLTSLIYHERQLAPIDADGLFEDERDVSPSWIINLSAIVDLGQLSALALCASPSAARRCLGPMAKHSQLRVLHLRFSGLERIHRDISREISTFLHEMRKGYSRHPRSCWGSVNWNLFIDNNYDLSFDEYIDRSQIEYLDPQEAVLASSAAIAEAEDLVSFAEWAFGPDGLPALRVLAFGDFSHGDRYRGQQFLMRRNCFCECGGKGLAGLACDDTTRLPFRPANMSDPFIWDGARMVPIDPSRSLTSDMTQSLQHDTAPLASSAVDLLDLYLCLWECYTIKSASKIRLEEERRYLQNSQEWLVRENERLQQYCNHQELLLWDRRQAFLSVHQGVLGTLQNSDRQSCQISELQ</sequence>
<gene>
    <name evidence="1" type="ORF">PENANT_c111G06164</name>
</gene>
<comment type="caution">
    <text evidence="1">The sequence shown here is derived from an EMBL/GenBank/DDBJ whole genome shotgun (WGS) entry which is preliminary data.</text>
</comment>
<protein>
    <submittedName>
        <fullName evidence="1">Uncharacterized protein</fullName>
    </submittedName>
</protein>
<dbReference type="AlphaFoldDB" id="A0A1V6PK00"/>
<reference evidence="2" key="1">
    <citation type="journal article" date="2017" name="Nat. Microbiol.">
        <title>Global analysis of biosynthetic gene clusters reveals vast potential of secondary metabolite production in Penicillium species.</title>
        <authorList>
            <person name="Nielsen J.C."/>
            <person name="Grijseels S."/>
            <person name="Prigent S."/>
            <person name="Ji B."/>
            <person name="Dainat J."/>
            <person name="Nielsen K.F."/>
            <person name="Frisvad J.C."/>
            <person name="Workman M."/>
            <person name="Nielsen J."/>
        </authorList>
    </citation>
    <scope>NUCLEOTIDE SEQUENCE [LARGE SCALE GENOMIC DNA]</scope>
    <source>
        <strain evidence="2">IBT 31811</strain>
    </source>
</reference>
<keyword evidence="2" id="KW-1185">Reference proteome</keyword>
<dbReference type="Proteomes" id="UP000191672">
    <property type="component" value="Unassembled WGS sequence"/>
</dbReference>
<evidence type="ECO:0000313" key="1">
    <source>
        <dbReference type="EMBL" id="OQD77358.1"/>
    </source>
</evidence>